<proteinExistence type="predicted"/>
<sequence length="272" mass="31170">MVFCIEKFSTYLCLVQSTDLCAYGSEFESTDRDKLVVFILMMKLREMYGQEIRLAVDKIFSIGDTFFFRSFFRAILSRCIKLSKNVTYLHFMLASTFVKQVVSANFCATKCFTLPKIASLALIAAYKRCYTDYFNIRRESKTLESYCFILNSVLSIENSTEGRKYLSPFAELEIGTLMASLNDVDDINFELTDNEEKMLNGIFLETCSEDLIKDDVETVSRQSELLLSLEDTDSENTIEYSLTDDNASFKNLCEFCGFNCTKFVLEVCITSV</sequence>
<accession>A0AAV2AC24</accession>
<dbReference type="AlphaFoldDB" id="A0AAV2AC24"/>
<evidence type="ECO:0000313" key="1">
    <source>
        <dbReference type="EMBL" id="CAL1281207.1"/>
    </source>
</evidence>
<name>A0AAV2AC24_9ARAC</name>
<gene>
    <name evidence="1" type="ORF">LARSCL_LOCUS11439</name>
</gene>
<protein>
    <submittedName>
        <fullName evidence="1">Uncharacterized protein</fullName>
    </submittedName>
</protein>
<comment type="caution">
    <text evidence="1">The sequence shown here is derived from an EMBL/GenBank/DDBJ whole genome shotgun (WGS) entry which is preliminary data.</text>
</comment>
<reference evidence="1 2" key="1">
    <citation type="submission" date="2024-04" db="EMBL/GenBank/DDBJ databases">
        <authorList>
            <person name="Rising A."/>
            <person name="Reimegard J."/>
            <person name="Sonavane S."/>
            <person name="Akerstrom W."/>
            <person name="Nylinder S."/>
            <person name="Hedman E."/>
            <person name="Kallberg Y."/>
        </authorList>
    </citation>
    <scope>NUCLEOTIDE SEQUENCE [LARGE SCALE GENOMIC DNA]</scope>
</reference>
<dbReference type="EMBL" id="CAXIEN010000141">
    <property type="protein sequence ID" value="CAL1281207.1"/>
    <property type="molecule type" value="Genomic_DNA"/>
</dbReference>
<organism evidence="1 2">
    <name type="scientific">Larinioides sclopetarius</name>
    <dbReference type="NCBI Taxonomy" id="280406"/>
    <lineage>
        <taxon>Eukaryota</taxon>
        <taxon>Metazoa</taxon>
        <taxon>Ecdysozoa</taxon>
        <taxon>Arthropoda</taxon>
        <taxon>Chelicerata</taxon>
        <taxon>Arachnida</taxon>
        <taxon>Araneae</taxon>
        <taxon>Araneomorphae</taxon>
        <taxon>Entelegynae</taxon>
        <taxon>Araneoidea</taxon>
        <taxon>Araneidae</taxon>
        <taxon>Larinioides</taxon>
    </lineage>
</organism>
<evidence type="ECO:0000313" key="2">
    <source>
        <dbReference type="Proteomes" id="UP001497382"/>
    </source>
</evidence>
<keyword evidence="2" id="KW-1185">Reference proteome</keyword>
<dbReference type="Proteomes" id="UP001497382">
    <property type="component" value="Unassembled WGS sequence"/>
</dbReference>